<keyword evidence="5" id="KW-0472">Membrane</keyword>
<comment type="similarity">
    <text evidence="2">Belongs to the glycosyltransferase 92 family.</text>
</comment>
<dbReference type="Pfam" id="PF01697">
    <property type="entry name" value="Glyco_transf_92"/>
    <property type="match status" value="1"/>
</dbReference>
<evidence type="ECO:0000313" key="7">
    <source>
        <dbReference type="Proteomes" id="UP000070700"/>
    </source>
</evidence>
<dbReference type="RefSeq" id="XP_018077881.1">
    <property type="nucleotide sequence ID" value="XM_018214038.1"/>
</dbReference>
<keyword evidence="7" id="KW-1185">Reference proteome</keyword>
<dbReference type="InterPro" id="IPR029044">
    <property type="entry name" value="Nucleotide-diphossugar_trans"/>
</dbReference>
<dbReference type="AlphaFoldDB" id="A0A194XTQ7"/>
<accession>A0A194XTQ7</accession>
<dbReference type="GeneID" id="28823764"/>
<gene>
    <name evidence="6" type="ORF">LY89DRAFT_680266</name>
</gene>
<dbReference type="SUPFAM" id="SSF53448">
    <property type="entry name" value="Nucleotide-diphospho-sugar transferases"/>
    <property type="match status" value="1"/>
</dbReference>
<dbReference type="KEGG" id="psco:LY89DRAFT_680266"/>
<dbReference type="EMBL" id="KQ947405">
    <property type="protein sequence ID" value="KUJ23526.1"/>
    <property type="molecule type" value="Genomic_DNA"/>
</dbReference>
<name>A0A194XTQ7_MOLSC</name>
<dbReference type="Proteomes" id="UP000070700">
    <property type="component" value="Unassembled WGS sequence"/>
</dbReference>
<evidence type="ECO:0000313" key="6">
    <source>
        <dbReference type="EMBL" id="KUJ23526.1"/>
    </source>
</evidence>
<evidence type="ECO:0000256" key="4">
    <source>
        <dbReference type="ARBA" id="ARBA00022679"/>
    </source>
</evidence>
<dbReference type="OrthoDB" id="2526284at2759"/>
<dbReference type="InParanoid" id="A0A194XTQ7"/>
<comment type="subcellular location">
    <subcellularLocation>
        <location evidence="1">Membrane</location>
    </subcellularLocation>
</comment>
<evidence type="ECO:0000256" key="5">
    <source>
        <dbReference type="ARBA" id="ARBA00023136"/>
    </source>
</evidence>
<sequence>MDDGSSPPLSTFTYPGLPRSALTFTWQNRTMRAGPMQLVFYNRCLERYAARHTWIAILDADEYIETPGPETFREVLESFEHNRSVGALGINWKVHTSSGLKTRPSSSRKAFTSCAFDGNGTINQYIKSVVKTSFGATAANPHKFRFAGKAVTVG</sequence>
<evidence type="ECO:0000256" key="3">
    <source>
        <dbReference type="ARBA" id="ARBA00022676"/>
    </source>
</evidence>
<reference evidence="6 7" key="1">
    <citation type="submission" date="2015-10" db="EMBL/GenBank/DDBJ databases">
        <title>Full genome of DAOMC 229536 Phialocephala scopiformis, a fungal endophyte of spruce producing the potent anti-insectan compound rugulosin.</title>
        <authorList>
            <consortium name="DOE Joint Genome Institute"/>
            <person name="Walker A.K."/>
            <person name="Frasz S.L."/>
            <person name="Seifert K.A."/>
            <person name="Miller J.D."/>
            <person name="Mondo S.J."/>
            <person name="Labutti K."/>
            <person name="Lipzen A."/>
            <person name="Dockter R."/>
            <person name="Kennedy M."/>
            <person name="Grigoriev I.V."/>
            <person name="Spatafora J.W."/>
        </authorList>
    </citation>
    <scope>NUCLEOTIDE SEQUENCE [LARGE SCALE GENOMIC DNA]</scope>
    <source>
        <strain evidence="6 7">CBS 120377</strain>
    </source>
</reference>
<keyword evidence="4" id="KW-0808">Transferase</keyword>
<dbReference type="STRING" id="149040.A0A194XTQ7"/>
<proteinExistence type="inferred from homology"/>
<protein>
    <recommendedName>
        <fullName evidence="8">Glycosyltransferase family 92 protein</fullName>
    </recommendedName>
</protein>
<keyword evidence="3" id="KW-0328">Glycosyltransferase</keyword>
<evidence type="ECO:0008006" key="8">
    <source>
        <dbReference type="Google" id="ProtNLM"/>
    </source>
</evidence>
<dbReference type="InterPro" id="IPR008166">
    <property type="entry name" value="Glyco_transf_92"/>
</dbReference>
<evidence type="ECO:0000256" key="2">
    <source>
        <dbReference type="ARBA" id="ARBA00007647"/>
    </source>
</evidence>
<dbReference type="GO" id="GO:0016020">
    <property type="term" value="C:membrane"/>
    <property type="evidence" value="ECO:0007669"/>
    <property type="project" value="UniProtKB-SubCell"/>
</dbReference>
<organism evidence="6 7">
    <name type="scientific">Mollisia scopiformis</name>
    <name type="common">Conifer needle endophyte fungus</name>
    <name type="synonym">Phialocephala scopiformis</name>
    <dbReference type="NCBI Taxonomy" id="149040"/>
    <lineage>
        <taxon>Eukaryota</taxon>
        <taxon>Fungi</taxon>
        <taxon>Dikarya</taxon>
        <taxon>Ascomycota</taxon>
        <taxon>Pezizomycotina</taxon>
        <taxon>Leotiomycetes</taxon>
        <taxon>Helotiales</taxon>
        <taxon>Mollisiaceae</taxon>
        <taxon>Mollisia</taxon>
    </lineage>
</organism>
<dbReference type="GO" id="GO:0016757">
    <property type="term" value="F:glycosyltransferase activity"/>
    <property type="evidence" value="ECO:0007669"/>
    <property type="project" value="UniProtKB-KW"/>
</dbReference>
<evidence type="ECO:0000256" key="1">
    <source>
        <dbReference type="ARBA" id="ARBA00004370"/>
    </source>
</evidence>